<feature type="compositionally biased region" description="Basic residues" evidence="1">
    <location>
        <begin position="86"/>
        <end position="97"/>
    </location>
</feature>
<dbReference type="PANTHER" id="PTHR34779">
    <property type="entry name" value="OS09G0542900 PROTEIN"/>
    <property type="match status" value="1"/>
</dbReference>
<evidence type="ECO:0008006" key="4">
    <source>
        <dbReference type="Google" id="ProtNLM"/>
    </source>
</evidence>
<dbReference type="PANTHER" id="PTHR34779:SF1">
    <property type="entry name" value="OS09G0542900 PROTEIN"/>
    <property type="match status" value="1"/>
</dbReference>
<feature type="compositionally biased region" description="Basic and acidic residues" evidence="1">
    <location>
        <begin position="134"/>
        <end position="148"/>
    </location>
</feature>
<dbReference type="AlphaFoldDB" id="A0ABD1SEX4"/>
<feature type="region of interest" description="Disordered" evidence="1">
    <location>
        <begin position="57"/>
        <end position="155"/>
    </location>
</feature>
<organism evidence="2 3">
    <name type="scientific">Abeliophyllum distichum</name>
    <dbReference type="NCBI Taxonomy" id="126358"/>
    <lineage>
        <taxon>Eukaryota</taxon>
        <taxon>Viridiplantae</taxon>
        <taxon>Streptophyta</taxon>
        <taxon>Embryophyta</taxon>
        <taxon>Tracheophyta</taxon>
        <taxon>Spermatophyta</taxon>
        <taxon>Magnoliopsida</taxon>
        <taxon>eudicotyledons</taxon>
        <taxon>Gunneridae</taxon>
        <taxon>Pentapetalae</taxon>
        <taxon>asterids</taxon>
        <taxon>lamiids</taxon>
        <taxon>Lamiales</taxon>
        <taxon>Oleaceae</taxon>
        <taxon>Forsythieae</taxon>
        <taxon>Abeliophyllum</taxon>
    </lineage>
</organism>
<evidence type="ECO:0000256" key="1">
    <source>
        <dbReference type="SAM" id="MobiDB-lite"/>
    </source>
</evidence>
<evidence type="ECO:0000313" key="2">
    <source>
        <dbReference type="EMBL" id="KAL2499292.1"/>
    </source>
</evidence>
<gene>
    <name evidence="2" type="ORF">Adt_24842</name>
</gene>
<comment type="caution">
    <text evidence="2">The sequence shown here is derived from an EMBL/GenBank/DDBJ whole genome shotgun (WGS) entry which is preliminary data.</text>
</comment>
<reference evidence="3" key="1">
    <citation type="submission" date="2024-07" db="EMBL/GenBank/DDBJ databases">
        <title>Two chromosome-level genome assemblies of Korean endemic species Abeliophyllum distichum and Forsythia ovata (Oleaceae).</title>
        <authorList>
            <person name="Jang H."/>
        </authorList>
    </citation>
    <scope>NUCLEOTIDE SEQUENCE [LARGE SCALE GENOMIC DNA]</scope>
</reference>
<sequence length="244" mass="26723">MEKPKSKNKMLKFLPKALSFQNPPFSPAGRRDNVVNANNLKSNVNRGFSGPIISIIPAEARGRKSSKNSNFDEPTSPKVSCMGQIKLKKNKIRKKKNVSPPATKAPVLPPSQSKKKQSAAIRNIFSNRKPAAGRKSDGSSDDYKHPVPDHGAAPSLNHMKRFASSRDTFANFDWTTAQIAPEDREFYSDEEGEDEIIIPFSAPILLGGGGGGGGARGGEVALEPRKEINIWKRRTMTQPKPLHV</sequence>
<name>A0ABD1SEX4_9LAMI</name>
<accession>A0ABD1SEX4</accession>
<evidence type="ECO:0000313" key="3">
    <source>
        <dbReference type="Proteomes" id="UP001604336"/>
    </source>
</evidence>
<keyword evidence="3" id="KW-1185">Reference proteome</keyword>
<dbReference type="InterPro" id="IPR038796">
    <property type="entry name" value="At1g76070-like"/>
</dbReference>
<dbReference type="Proteomes" id="UP001604336">
    <property type="component" value="Unassembled WGS sequence"/>
</dbReference>
<protein>
    <recommendedName>
        <fullName evidence="4">Syringolide-induced protein 14-1-1</fullName>
    </recommendedName>
</protein>
<proteinExistence type="predicted"/>
<dbReference type="EMBL" id="JBFOLK010000007">
    <property type="protein sequence ID" value="KAL2499292.1"/>
    <property type="molecule type" value="Genomic_DNA"/>
</dbReference>